<dbReference type="EMBL" id="JBGGTQ010000002">
    <property type="protein sequence ID" value="MEZ0491425.1"/>
    <property type="molecule type" value="Genomic_DNA"/>
</dbReference>
<evidence type="ECO:0000313" key="2">
    <source>
        <dbReference type="Proteomes" id="UP001566476"/>
    </source>
</evidence>
<dbReference type="Proteomes" id="UP001566476">
    <property type="component" value="Unassembled WGS sequence"/>
</dbReference>
<reference evidence="1 2" key="1">
    <citation type="submission" date="2024-07" db="EMBL/GenBank/DDBJ databases">
        <authorList>
            <person name="Thanompreechachai J."/>
            <person name="Duangmal K."/>
        </authorList>
    </citation>
    <scope>NUCLEOTIDE SEQUENCE [LARGE SCALE GENOMIC DNA]</scope>
    <source>
        <strain evidence="1 2">TBRC 1896</strain>
    </source>
</reference>
<evidence type="ECO:0000313" key="1">
    <source>
        <dbReference type="EMBL" id="MEZ0491425.1"/>
    </source>
</evidence>
<keyword evidence="2" id="KW-1185">Reference proteome</keyword>
<organism evidence="1 2">
    <name type="scientific">Kineococcus mangrovi</name>
    <dbReference type="NCBI Taxonomy" id="1660183"/>
    <lineage>
        <taxon>Bacteria</taxon>
        <taxon>Bacillati</taxon>
        <taxon>Actinomycetota</taxon>
        <taxon>Actinomycetes</taxon>
        <taxon>Kineosporiales</taxon>
        <taxon>Kineosporiaceae</taxon>
        <taxon>Kineococcus</taxon>
    </lineage>
</organism>
<name>A0ABV4I058_9ACTN</name>
<comment type="caution">
    <text evidence="1">The sequence shown here is derived from an EMBL/GenBank/DDBJ whole genome shotgun (WGS) entry which is preliminary data.</text>
</comment>
<sequence>MGGVEEVRRVRRRRRVPGGTVEGCTGRSPVRVATEDGMTVVVGRAEDLAVLDGGARRCEGDCFYCCGPETD</sequence>
<dbReference type="RefSeq" id="WP_370717469.1">
    <property type="nucleotide sequence ID" value="NZ_JBGGTQ010000002.1"/>
</dbReference>
<protein>
    <submittedName>
        <fullName evidence="1">Uncharacterized protein</fullName>
    </submittedName>
</protein>
<accession>A0ABV4I058</accession>
<gene>
    <name evidence="1" type="ORF">AB2L28_04165</name>
</gene>
<proteinExistence type="predicted"/>